<dbReference type="InterPro" id="IPR051387">
    <property type="entry name" value="BAF"/>
</dbReference>
<evidence type="ECO:0000313" key="15">
    <source>
        <dbReference type="Proteomes" id="UP000694416"/>
    </source>
</evidence>
<keyword evidence="9" id="KW-0539">Nucleus</keyword>
<dbReference type="GO" id="GO:0051276">
    <property type="term" value="P:chromosome organization"/>
    <property type="evidence" value="ECO:0007669"/>
    <property type="project" value="TreeGrafter"/>
</dbReference>
<dbReference type="Ensembl" id="ENSPTET00000034767.1">
    <property type="protein sequence ID" value="ENSPTEP00000024451.1"/>
    <property type="gene ID" value="ENSPTEG00000024927.1"/>
</dbReference>
<evidence type="ECO:0000256" key="10">
    <source>
        <dbReference type="ARBA" id="ARBA00038496"/>
    </source>
</evidence>
<evidence type="ECO:0000256" key="1">
    <source>
        <dbReference type="ARBA" id="ARBA00004259"/>
    </source>
</evidence>
<evidence type="ECO:0000256" key="5">
    <source>
        <dbReference type="ARBA" id="ARBA00022490"/>
    </source>
</evidence>
<keyword evidence="7" id="KW-0007">Acetylation</keyword>
<dbReference type="AlphaFoldDB" id="A0A8C9LS05"/>
<dbReference type="PANTHER" id="PTHR47507">
    <property type="entry name" value="BARRIER TO AUTOINTEGRATION FACTOR 2"/>
    <property type="match status" value="1"/>
</dbReference>
<dbReference type="GO" id="GO:0003677">
    <property type="term" value="F:DNA binding"/>
    <property type="evidence" value="ECO:0007669"/>
    <property type="project" value="UniProtKB-KW"/>
</dbReference>
<keyword evidence="6" id="KW-0597">Phosphoprotein</keyword>
<sequence length="87" mass="9742">MPTSRKHRDFRAEPVGEKPVGSPAGMGEVPCKELEERGFDEACVVLGQFLVLRKDENLFPEWPKDSWCQRQAVPGLGMPPRACDAFL</sequence>
<evidence type="ECO:0000256" key="8">
    <source>
        <dbReference type="ARBA" id="ARBA00023125"/>
    </source>
</evidence>
<evidence type="ECO:0000256" key="11">
    <source>
        <dbReference type="ARBA" id="ARBA00039863"/>
    </source>
</evidence>
<dbReference type="SMART" id="SM01023">
    <property type="entry name" value="BAF"/>
    <property type="match status" value="1"/>
</dbReference>
<evidence type="ECO:0000256" key="9">
    <source>
        <dbReference type="ARBA" id="ARBA00023242"/>
    </source>
</evidence>
<reference evidence="14" key="2">
    <citation type="submission" date="2025-09" db="UniProtKB">
        <authorList>
            <consortium name="Ensembl"/>
        </authorList>
    </citation>
    <scope>IDENTIFICATION</scope>
</reference>
<dbReference type="GO" id="GO:0000793">
    <property type="term" value="C:condensed chromosome"/>
    <property type="evidence" value="ECO:0007669"/>
    <property type="project" value="TreeGrafter"/>
</dbReference>
<protein>
    <recommendedName>
        <fullName evidence="11">Barrier-to-autointegration factor</fullName>
    </recommendedName>
</protein>
<reference evidence="14" key="1">
    <citation type="submission" date="2025-08" db="UniProtKB">
        <authorList>
            <consortium name="Ensembl"/>
        </authorList>
    </citation>
    <scope>IDENTIFICATION</scope>
</reference>
<evidence type="ECO:0000256" key="2">
    <source>
        <dbReference type="ARBA" id="ARBA00004286"/>
    </source>
</evidence>
<evidence type="ECO:0000256" key="7">
    <source>
        <dbReference type="ARBA" id="ARBA00022990"/>
    </source>
</evidence>
<keyword evidence="8" id="KW-0238">DNA-binding</keyword>
<feature type="region of interest" description="Disordered" evidence="13">
    <location>
        <begin position="1"/>
        <end position="27"/>
    </location>
</feature>
<comment type="subunit">
    <text evidence="12">Homodimer. Heterodimerizes with BANF2. Interacts with ANKLE2/LEM4, leading to decreased phosphorylation by VRK1 and promoting dephosphorylation by protein phosphatase 2A (PP2A). Binds non-specifically to double-stranded DNA, and is found as a hexamer or dodecamer upon DNA binding. Binds to LEM domain-containing nuclear proteins such as LEMD3/MAN1, TMPO/LAP2 and EMD (emerin). Interacts with ANKLE1 (via LEM domain); the interaction may favor BANF1 dimerization. Interacts with CRX and LMNA (lamin-A). Binds linker histone H1.1 and core histones H3. Interacts with LEMD2 (via LEM domain). Interacts with PARP1; interaction takes place in response to oxidative DNA damage.</text>
</comment>
<dbReference type="SUPFAM" id="SSF47798">
    <property type="entry name" value="Barrier-to-autointegration factor, BAF"/>
    <property type="match status" value="1"/>
</dbReference>
<dbReference type="InterPro" id="IPR004122">
    <property type="entry name" value="BAF_prot"/>
</dbReference>
<dbReference type="Pfam" id="PF02961">
    <property type="entry name" value="SAM_BAF"/>
    <property type="match status" value="1"/>
</dbReference>
<keyword evidence="5" id="KW-0963">Cytoplasm</keyword>
<evidence type="ECO:0000313" key="14">
    <source>
        <dbReference type="Ensembl" id="ENSPTEP00000024451.1"/>
    </source>
</evidence>
<evidence type="ECO:0000256" key="6">
    <source>
        <dbReference type="ARBA" id="ARBA00022553"/>
    </source>
</evidence>
<comment type="similarity">
    <text evidence="10">Belongs to the BAF family.</text>
</comment>
<dbReference type="Gene3D" id="1.10.150.40">
    <property type="entry name" value="Barrier-to-autointegration factor, BAF"/>
    <property type="match status" value="1"/>
</dbReference>
<dbReference type="Proteomes" id="UP000694416">
    <property type="component" value="Unplaced"/>
</dbReference>
<dbReference type="PANTHER" id="PTHR47507:SF7">
    <property type="entry name" value="BARRIER-TO-AUTOINTEGRATION FACTOR"/>
    <property type="match status" value="1"/>
</dbReference>
<name>A0A8C9LS05_9PRIM</name>
<organism evidence="14 15">
    <name type="scientific">Piliocolobus tephrosceles</name>
    <name type="common">Ugandan red Colobus</name>
    <dbReference type="NCBI Taxonomy" id="591936"/>
    <lineage>
        <taxon>Eukaryota</taxon>
        <taxon>Metazoa</taxon>
        <taxon>Chordata</taxon>
        <taxon>Craniata</taxon>
        <taxon>Vertebrata</taxon>
        <taxon>Euteleostomi</taxon>
        <taxon>Mammalia</taxon>
        <taxon>Eutheria</taxon>
        <taxon>Euarchontoglires</taxon>
        <taxon>Primates</taxon>
        <taxon>Haplorrhini</taxon>
        <taxon>Catarrhini</taxon>
        <taxon>Cercopithecidae</taxon>
        <taxon>Colobinae</taxon>
        <taxon>Piliocolobus</taxon>
    </lineage>
</organism>
<accession>A0A8C9LS05</accession>
<keyword evidence="4" id="KW-0158">Chromosome</keyword>
<comment type="subcellular location">
    <subcellularLocation>
        <location evidence="2">Chromosome</location>
    </subcellularLocation>
    <subcellularLocation>
        <location evidence="3">Cytoplasm</location>
    </subcellularLocation>
    <subcellularLocation>
        <location evidence="1">Nucleus envelope</location>
    </subcellularLocation>
</comment>
<dbReference type="InterPro" id="IPR036617">
    <property type="entry name" value="BAF_sf"/>
</dbReference>
<evidence type="ECO:0000256" key="13">
    <source>
        <dbReference type="SAM" id="MobiDB-lite"/>
    </source>
</evidence>
<dbReference type="GO" id="GO:0005737">
    <property type="term" value="C:cytoplasm"/>
    <property type="evidence" value="ECO:0007669"/>
    <property type="project" value="UniProtKB-SubCell"/>
</dbReference>
<dbReference type="GO" id="GO:0005635">
    <property type="term" value="C:nuclear envelope"/>
    <property type="evidence" value="ECO:0007669"/>
    <property type="project" value="UniProtKB-SubCell"/>
</dbReference>
<evidence type="ECO:0000256" key="12">
    <source>
        <dbReference type="ARBA" id="ARBA00046626"/>
    </source>
</evidence>
<keyword evidence="15" id="KW-1185">Reference proteome</keyword>
<evidence type="ECO:0000256" key="4">
    <source>
        <dbReference type="ARBA" id="ARBA00022454"/>
    </source>
</evidence>
<proteinExistence type="inferred from homology"/>
<evidence type="ECO:0000256" key="3">
    <source>
        <dbReference type="ARBA" id="ARBA00004496"/>
    </source>
</evidence>